<feature type="domain" description="RCK N-terminal" evidence="7">
    <location>
        <begin position="226"/>
        <end position="343"/>
    </location>
</feature>
<dbReference type="GO" id="GO:0006813">
    <property type="term" value="P:potassium ion transport"/>
    <property type="evidence" value="ECO:0007669"/>
    <property type="project" value="UniProtKB-KW"/>
</dbReference>
<keyword evidence="4" id="KW-0630">Potassium</keyword>
<evidence type="ECO:0000259" key="7">
    <source>
        <dbReference type="PROSITE" id="PS51201"/>
    </source>
</evidence>
<dbReference type="Pfam" id="PF02254">
    <property type="entry name" value="TrkA_N"/>
    <property type="match status" value="2"/>
</dbReference>
<proteinExistence type="predicted"/>
<dbReference type="InterPro" id="IPR003148">
    <property type="entry name" value="RCK_N"/>
</dbReference>
<keyword evidence="3" id="KW-0633">Potassium transport</keyword>
<protein>
    <submittedName>
        <fullName evidence="9">Trk system potassium transporter TrkA</fullName>
    </submittedName>
</protein>
<comment type="function">
    <text evidence="1">Part of a potassium transport system.</text>
</comment>
<evidence type="ECO:0000256" key="2">
    <source>
        <dbReference type="ARBA" id="ARBA00022448"/>
    </source>
</evidence>
<evidence type="ECO:0000256" key="3">
    <source>
        <dbReference type="ARBA" id="ARBA00022538"/>
    </source>
</evidence>
<dbReference type="PROSITE" id="PS51202">
    <property type="entry name" value="RCK_C"/>
    <property type="match status" value="2"/>
</dbReference>
<sequence length="444" mass="48984">MRITVIGAGGVGRAIAATLSDLHKVIIIERDQRIVEELTYAYDVLAVHGDGREIKTLQQAKIEQADLVIACTDDNEVNTVICATAKLVSDAFTIARVRHRTLHETWDGHPDAFGVDHMICTNLLTSEAIFRISGLPSAREVDTFANGLVRMATFEIESESPIIERTVREIDSDNSLTFAAIFRNEELLIPRGETVIQPDDRIVVIGSTQAVENFASVISRSLRSQTDDIIIAGATKVGIQTAKLFEEHGYNPRLVEQNSDKTREVAEALPNTTVLHGDPTDMSFLNREKMGEADLMISALEHDEQNLLVTLVARQLGVDETVTVVENLEYTGLFETVGVDVTVNPREETAEEIVRFTRLNPTENIVMLEHNRAEMIEVEVAQDSILTDRKIANSITDLPDGVVIGAIARDDELVAPRGSTIIKSEDHIILFVDANILDEVTEAI</sequence>
<dbReference type="SUPFAM" id="SSF116726">
    <property type="entry name" value="TrkA C-terminal domain-like"/>
    <property type="match status" value="2"/>
</dbReference>
<dbReference type="Proteomes" id="UP001597052">
    <property type="component" value="Unassembled WGS sequence"/>
</dbReference>
<dbReference type="PRINTS" id="PR00335">
    <property type="entry name" value="KUPTAKETRKA"/>
</dbReference>
<reference evidence="9 10" key="1">
    <citation type="journal article" date="2019" name="Int. J. Syst. Evol. Microbiol.">
        <title>The Global Catalogue of Microorganisms (GCM) 10K type strain sequencing project: providing services to taxonomists for standard genome sequencing and annotation.</title>
        <authorList>
            <consortium name="The Broad Institute Genomics Platform"/>
            <consortium name="The Broad Institute Genome Sequencing Center for Infectious Disease"/>
            <person name="Wu L."/>
            <person name="Ma J."/>
        </authorList>
    </citation>
    <scope>NUCLEOTIDE SEQUENCE [LARGE SCALE GENOMIC DNA]</scope>
    <source>
        <strain evidence="9 10">CGMCC 1.10593</strain>
    </source>
</reference>
<dbReference type="InterPro" id="IPR006037">
    <property type="entry name" value="RCK_C"/>
</dbReference>
<dbReference type="Gene3D" id="3.40.50.720">
    <property type="entry name" value="NAD(P)-binding Rossmann-like Domain"/>
    <property type="match status" value="2"/>
</dbReference>
<keyword evidence="2" id="KW-0813">Transport</keyword>
<accession>A0ABD6DBH8</accession>
<evidence type="ECO:0000313" key="10">
    <source>
        <dbReference type="Proteomes" id="UP001597052"/>
    </source>
</evidence>
<gene>
    <name evidence="9" type="primary">trkA</name>
    <name evidence="9" type="ORF">ACFSBW_17445</name>
</gene>
<dbReference type="InterPro" id="IPR036721">
    <property type="entry name" value="RCK_C_sf"/>
</dbReference>
<dbReference type="EMBL" id="JBHUDM010000007">
    <property type="protein sequence ID" value="MFD1643654.1"/>
    <property type="molecule type" value="Genomic_DNA"/>
</dbReference>
<dbReference type="Gene3D" id="3.30.70.1450">
    <property type="entry name" value="Regulator of K+ conductance, C-terminal domain"/>
    <property type="match status" value="2"/>
</dbReference>
<dbReference type="NCBIfam" id="NF007039">
    <property type="entry name" value="PRK09496.3-2"/>
    <property type="match status" value="1"/>
</dbReference>
<evidence type="ECO:0000256" key="1">
    <source>
        <dbReference type="ARBA" id="ARBA00003660"/>
    </source>
</evidence>
<name>A0ABD6DBH8_9EURY</name>
<keyword evidence="10" id="KW-1185">Reference proteome</keyword>
<dbReference type="InterPro" id="IPR006036">
    <property type="entry name" value="K_uptake_TrkA"/>
</dbReference>
<dbReference type="PANTHER" id="PTHR43833">
    <property type="entry name" value="POTASSIUM CHANNEL PROTEIN 2-RELATED-RELATED"/>
    <property type="match status" value="1"/>
</dbReference>
<feature type="domain" description="RCK C-terminal" evidence="8">
    <location>
        <begin position="363"/>
        <end position="444"/>
    </location>
</feature>
<keyword evidence="6" id="KW-0406">Ion transport</keyword>
<dbReference type="Pfam" id="PF02080">
    <property type="entry name" value="TrkA_C"/>
    <property type="match status" value="2"/>
</dbReference>
<dbReference type="PROSITE" id="PS51201">
    <property type="entry name" value="RCK_N"/>
    <property type="match status" value="2"/>
</dbReference>
<evidence type="ECO:0000256" key="5">
    <source>
        <dbReference type="ARBA" id="ARBA00023027"/>
    </source>
</evidence>
<evidence type="ECO:0000256" key="6">
    <source>
        <dbReference type="ARBA" id="ARBA00023065"/>
    </source>
</evidence>
<dbReference type="InterPro" id="IPR050721">
    <property type="entry name" value="Trk_Ktr_HKT_K-transport"/>
</dbReference>
<dbReference type="NCBIfam" id="NF007034">
    <property type="entry name" value="PRK09496.2-1"/>
    <property type="match status" value="1"/>
</dbReference>
<evidence type="ECO:0000313" key="9">
    <source>
        <dbReference type="EMBL" id="MFD1643654.1"/>
    </source>
</evidence>
<feature type="domain" description="RCK N-terminal" evidence="7">
    <location>
        <begin position="1"/>
        <end position="119"/>
    </location>
</feature>
<keyword evidence="5" id="KW-0520">NAD</keyword>
<feature type="domain" description="RCK C-terminal" evidence="8">
    <location>
        <begin position="139"/>
        <end position="220"/>
    </location>
</feature>
<evidence type="ECO:0000259" key="8">
    <source>
        <dbReference type="PROSITE" id="PS51202"/>
    </source>
</evidence>
<dbReference type="RefSeq" id="WP_256397680.1">
    <property type="nucleotide sequence ID" value="NZ_JANHDJ010000009.1"/>
</dbReference>
<comment type="caution">
    <text evidence="9">The sequence shown here is derived from an EMBL/GenBank/DDBJ whole genome shotgun (WGS) entry which is preliminary data.</text>
</comment>
<organism evidence="9 10">
    <name type="scientific">Halohasta litorea</name>
    <dbReference type="NCBI Taxonomy" id="869891"/>
    <lineage>
        <taxon>Archaea</taxon>
        <taxon>Methanobacteriati</taxon>
        <taxon>Methanobacteriota</taxon>
        <taxon>Stenosarchaea group</taxon>
        <taxon>Halobacteria</taxon>
        <taxon>Halobacteriales</taxon>
        <taxon>Haloferacaceae</taxon>
        <taxon>Halohasta</taxon>
    </lineage>
</organism>
<dbReference type="SUPFAM" id="SSF51735">
    <property type="entry name" value="NAD(P)-binding Rossmann-fold domains"/>
    <property type="match status" value="2"/>
</dbReference>
<dbReference type="PANTHER" id="PTHR43833:SF5">
    <property type="entry name" value="TRK SYSTEM POTASSIUM UPTAKE PROTEIN TRKA"/>
    <property type="match status" value="1"/>
</dbReference>
<dbReference type="AlphaFoldDB" id="A0ABD6DBH8"/>
<dbReference type="InterPro" id="IPR036291">
    <property type="entry name" value="NAD(P)-bd_dom_sf"/>
</dbReference>
<evidence type="ECO:0000256" key="4">
    <source>
        <dbReference type="ARBA" id="ARBA00022958"/>
    </source>
</evidence>